<dbReference type="KEGG" id="crx:CRECT_1783"/>
<dbReference type="EMBL" id="CP012543">
    <property type="protein sequence ID" value="QCD47409.1"/>
    <property type="molecule type" value="Genomic_DNA"/>
</dbReference>
<dbReference type="AlphaFoldDB" id="A0A6G5QP55"/>
<proteinExistence type="predicted"/>
<sequence length="55" mass="6117">MALGGGLIRFRVVGIESKRGEPKTRTLLDQALNFKAPGSKLWQNGRRLYANDTKS</sequence>
<evidence type="ECO:0000313" key="2">
    <source>
        <dbReference type="Proteomes" id="UP000502377"/>
    </source>
</evidence>
<dbReference type="Proteomes" id="UP000502377">
    <property type="component" value="Chromosome"/>
</dbReference>
<accession>A0A6G5QP55</accession>
<evidence type="ECO:0000313" key="1">
    <source>
        <dbReference type="EMBL" id="QCD47409.1"/>
    </source>
</evidence>
<gene>
    <name evidence="1" type="ORF">CRECT_1783</name>
</gene>
<organism evidence="1 2">
    <name type="scientific">Campylobacter rectus</name>
    <name type="common">Wolinella recta</name>
    <dbReference type="NCBI Taxonomy" id="203"/>
    <lineage>
        <taxon>Bacteria</taxon>
        <taxon>Pseudomonadati</taxon>
        <taxon>Campylobacterota</taxon>
        <taxon>Epsilonproteobacteria</taxon>
        <taxon>Campylobacterales</taxon>
        <taxon>Campylobacteraceae</taxon>
        <taxon>Campylobacter</taxon>
    </lineage>
</organism>
<name>A0A6G5QP55_CAMRE</name>
<protein>
    <submittedName>
        <fullName evidence="1">Uncharacterized protein</fullName>
    </submittedName>
</protein>
<reference evidence="1 2" key="1">
    <citation type="submission" date="2016-07" db="EMBL/GenBank/DDBJ databases">
        <title>Comparative genomics of the Campylobacter concisus group.</title>
        <authorList>
            <person name="Miller W.G."/>
            <person name="Yee E."/>
            <person name="Chapman M.H."/>
            <person name="Huynh S."/>
            <person name="Bono J.L."/>
            <person name="On S.L.W."/>
            <person name="StLeger J."/>
            <person name="Foster G."/>
            <person name="Parker C.T."/>
        </authorList>
    </citation>
    <scope>NUCLEOTIDE SEQUENCE [LARGE SCALE GENOMIC DNA]</scope>
    <source>
        <strain evidence="1 2">ATCC 33238</strain>
    </source>
</reference>